<dbReference type="Proteomes" id="UP000274429">
    <property type="component" value="Unassembled WGS sequence"/>
</dbReference>
<name>A0A0R3WWH6_HYDTA</name>
<dbReference type="EMBL" id="UYWX01006265">
    <property type="protein sequence ID" value="VDM26268.1"/>
    <property type="molecule type" value="Genomic_DNA"/>
</dbReference>
<dbReference type="WBParaSite" id="TTAC_0000511601-mRNA-1">
    <property type="protein sequence ID" value="TTAC_0000511601-mRNA-1"/>
    <property type="gene ID" value="TTAC_0000511601"/>
</dbReference>
<sequence length="183" mass="20755">MLVIELQDLDLTKSDAAIGFLLLRWQSDKWIGGHGRVPTKYILEQTDPVQTDLAAPLDPKLKNPFDKLEKQWLHISRLRRYSHLVNASYGWLYYYTENPCDCVALNRLCQKLSCSNPTITTKELDLENGIPGPGCCCCAGQNLYLAAFMEMAQLKNQDILCFELVNKVRMIEYPLAAIAGLMI</sequence>
<dbReference type="AlphaFoldDB" id="A0A0R3WWH6"/>
<evidence type="ECO:0000313" key="1">
    <source>
        <dbReference type="EMBL" id="VDM26268.1"/>
    </source>
</evidence>
<reference evidence="3" key="1">
    <citation type="submission" date="2017-02" db="UniProtKB">
        <authorList>
            <consortium name="WormBaseParasite"/>
        </authorList>
    </citation>
    <scope>IDENTIFICATION</scope>
</reference>
<evidence type="ECO:0000313" key="3">
    <source>
        <dbReference type="WBParaSite" id="TTAC_0000511601-mRNA-1"/>
    </source>
</evidence>
<keyword evidence="2" id="KW-1185">Reference proteome</keyword>
<organism evidence="3">
    <name type="scientific">Hydatigena taeniaeformis</name>
    <name type="common">Feline tapeworm</name>
    <name type="synonym">Taenia taeniaeformis</name>
    <dbReference type="NCBI Taxonomy" id="6205"/>
    <lineage>
        <taxon>Eukaryota</taxon>
        <taxon>Metazoa</taxon>
        <taxon>Spiralia</taxon>
        <taxon>Lophotrochozoa</taxon>
        <taxon>Platyhelminthes</taxon>
        <taxon>Cestoda</taxon>
        <taxon>Eucestoda</taxon>
        <taxon>Cyclophyllidea</taxon>
        <taxon>Taeniidae</taxon>
        <taxon>Hydatigera</taxon>
    </lineage>
</organism>
<proteinExistence type="predicted"/>
<dbReference type="STRING" id="6205.A0A0R3WWH6"/>
<protein>
    <submittedName>
        <fullName evidence="3">Phospholipid scramblase</fullName>
    </submittedName>
</protein>
<gene>
    <name evidence="1" type="ORF">TTAC_LOCUS5101</name>
</gene>
<evidence type="ECO:0000313" key="2">
    <source>
        <dbReference type="Proteomes" id="UP000274429"/>
    </source>
</evidence>
<reference evidence="1 2" key="2">
    <citation type="submission" date="2018-11" db="EMBL/GenBank/DDBJ databases">
        <authorList>
            <consortium name="Pathogen Informatics"/>
        </authorList>
    </citation>
    <scope>NUCLEOTIDE SEQUENCE [LARGE SCALE GENOMIC DNA]</scope>
</reference>
<dbReference type="OrthoDB" id="6276315at2759"/>
<accession>A0A0R3WWH6</accession>